<dbReference type="OrthoDB" id="5791247at2759"/>
<sequence>MLSCEMTMIFVISTTNYLCMQVFREIHGFDFGVGSGAAERMPPKRVGEEEEGGGGEEAQWPRRKAPMFNDIEARRLITLYCENRDRYHGKIKPDSLGVRSGETDKQILLKEWSKEISSMGFATRTKAQIEEKIRNEVKKVQKHLRAQTSKPTFPSGVSSHCVVYTGPFTLTIVGMRG</sequence>
<evidence type="ECO:0000256" key="1">
    <source>
        <dbReference type="SAM" id="MobiDB-lite"/>
    </source>
</evidence>
<dbReference type="EMBL" id="JARK01001407">
    <property type="protein sequence ID" value="EYC07175.1"/>
    <property type="molecule type" value="Genomic_DNA"/>
</dbReference>
<name>A0A016TWJ0_9BILA</name>
<comment type="caution">
    <text evidence="2">The sequence shown here is derived from an EMBL/GenBank/DDBJ whole genome shotgun (WGS) entry which is preliminary data.</text>
</comment>
<organism evidence="2 3">
    <name type="scientific">Ancylostoma ceylanicum</name>
    <dbReference type="NCBI Taxonomy" id="53326"/>
    <lineage>
        <taxon>Eukaryota</taxon>
        <taxon>Metazoa</taxon>
        <taxon>Ecdysozoa</taxon>
        <taxon>Nematoda</taxon>
        <taxon>Chromadorea</taxon>
        <taxon>Rhabditida</taxon>
        <taxon>Rhabditina</taxon>
        <taxon>Rhabditomorpha</taxon>
        <taxon>Strongyloidea</taxon>
        <taxon>Ancylostomatidae</taxon>
        <taxon>Ancylostomatinae</taxon>
        <taxon>Ancylostoma</taxon>
    </lineage>
</organism>
<accession>A0A016TWJ0</accession>
<keyword evidence="3" id="KW-1185">Reference proteome</keyword>
<reference evidence="3" key="1">
    <citation type="journal article" date="2015" name="Nat. Genet.">
        <title>The genome and transcriptome of the zoonotic hookworm Ancylostoma ceylanicum identify infection-specific gene families.</title>
        <authorList>
            <person name="Schwarz E.M."/>
            <person name="Hu Y."/>
            <person name="Antoshechkin I."/>
            <person name="Miller M.M."/>
            <person name="Sternberg P.W."/>
            <person name="Aroian R.V."/>
        </authorList>
    </citation>
    <scope>NUCLEOTIDE SEQUENCE</scope>
    <source>
        <strain evidence="3">HY135</strain>
    </source>
</reference>
<dbReference type="AlphaFoldDB" id="A0A016TWJ0"/>
<dbReference type="Proteomes" id="UP000024635">
    <property type="component" value="Unassembled WGS sequence"/>
</dbReference>
<evidence type="ECO:0000313" key="2">
    <source>
        <dbReference type="EMBL" id="EYC07175.1"/>
    </source>
</evidence>
<proteinExistence type="predicted"/>
<gene>
    <name evidence="2" type="primary">Acey_s0071.g504</name>
    <name evidence="2" type="ORF">Y032_0071g504</name>
</gene>
<protein>
    <submittedName>
        <fullName evidence="2">Uncharacterized protein</fullName>
    </submittedName>
</protein>
<feature type="region of interest" description="Disordered" evidence="1">
    <location>
        <begin position="39"/>
        <end position="61"/>
    </location>
</feature>
<evidence type="ECO:0000313" key="3">
    <source>
        <dbReference type="Proteomes" id="UP000024635"/>
    </source>
</evidence>